<dbReference type="Pfam" id="PF13524">
    <property type="entry name" value="Glyco_trans_1_2"/>
    <property type="match status" value="1"/>
</dbReference>
<dbReference type="Proteomes" id="UP000266841">
    <property type="component" value="Unassembled WGS sequence"/>
</dbReference>
<sequence length="327" mass="37967">MMMPWYSTAGQRHNHDAEGPLFSKFQTINESIQDLQREMKDLKAEVANMSKHTLDDPTNRVLKVHLWDDTDIPEHGFREKQIYSPEGFSTHHETTLVDSPYDADLVVWVTVRGNTEKEVPPRMEPNVVLLDYAEKRRGEEPDRIFQEGEVIYRFAYSGTKAMVNPYVNKDRDIVITNVLRTSYEHNTVRSKIVYWTASFVKDHGLENVSKIGTAGGGFSSSHFDPTYLEHLANSKIIVTCNPYRWEGDFRLWESLLSGAMVMVDRMAIPEFMPHPFIHKKHLVYYDPNNQTEFNELLDYYVKNEAEARKIGEAGYNFVLDHHMTSDR</sequence>
<name>K0T755_THAOC</name>
<dbReference type="EMBL" id="AGNL01004455">
    <property type="protein sequence ID" value="EJK73495.1"/>
    <property type="molecule type" value="Genomic_DNA"/>
</dbReference>
<proteinExistence type="predicted"/>
<accession>K0T755</accession>
<dbReference type="AlphaFoldDB" id="K0T755"/>
<reference evidence="3 4" key="1">
    <citation type="journal article" date="2012" name="Genome Biol.">
        <title>Genome and low-iron response of an oceanic diatom adapted to chronic iron limitation.</title>
        <authorList>
            <person name="Lommer M."/>
            <person name="Specht M."/>
            <person name="Roy A.S."/>
            <person name="Kraemer L."/>
            <person name="Andreson R."/>
            <person name="Gutowska M.A."/>
            <person name="Wolf J."/>
            <person name="Bergner S.V."/>
            <person name="Schilhabel M.B."/>
            <person name="Klostermeier U.C."/>
            <person name="Beiko R.G."/>
            <person name="Rosenstiel P."/>
            <person name="Hippler M."/>
            <person name="Laroche J."/>
        </authorList>
    </citation>
    <scope>NUCLEOTIDE SEQUENCE [LARGE SCALE GENOMIC DNA]</scope>
    <source>
        <strain evidence="3 4">CCMP1005</strain>
    </source>
</reference>
<evidence type="ECO:0000259" key="2">
    <source>
        <dbReference type="Pfam" id="PF13524"/>
    </source>
</evidence>
<organism evidence="3 4">
    <name type="scientific">Thalassiosira oceanica</name>
    <name type="common">Marine diatom</name>
    <dbReference type="NCBI Taxonomy" id="159749"/>
    <lineage>
        <taxon>Eukaryota</taxon>
        <taxon>Sar</taxon>
        <taxon>Stramenopiles</taxon>
        <taxon>Ochrophyta</taxon>
        <taxon>Bacillariophyta</taxon>
        <taxon>Coscinodiscophyceae</taxon>
        <taxon>Thalassiosirophycidae</taxon>
        <taxon>Thalassiosirales</taxon>
        <taxon>Thalassiosiraceae</taxon>
        <taxon>Thalassiosira</taxon>
    </lineage>
</organism>
<dbReference type="InterPro" id="IPR055259">
    <property type="entry name" value="YkvP/CgeB_Glyco_trans-like"/>
</dbReference>
<feature type="domain" description="Spore protein YkvP/CgeB glycosyl transferase-like" evidence="2">
    <location>
        <begin position="227"/>
        <end position="327"/>
    </location>
</feature>
<evidence type="ECO:0000256" key="1">
    <source>
        <dbReference type="SAM" id="Coils"/>
    </source>
</evidence>
<dbReference type="eggNOG" id="ENOG502SUBP">
    <property type="taxonomic scope" value="Eukaryota"/>
</dbReference>
<dbReference type="OrthoDB" id="46077at2759"/>
<evidence type="ECO:0000313" key="3">
    <source>
        <dbReference type="EMBL" id="EJK73495.1"/>
    </source>
</evidence>
<evidence type="ECO:0000313" key="4">
    <source>
        <dbReference type="Proteomes" id="UP000266841"/>
    </source>
</evidence>
<comment type="caution">
    <text evidence="3">The sequence shown here is derived from an EMBL/GenBank/DDBJ whole genome shotgun (WGS) entry which is preliminary data.</text>
</comment>
<keyword evidence="4" id="KW-1185">Reference proteome</keyword>
<feature type="non-terminal residue" evidence="3">
    <location>
        <position position="327"/>
    </location>
</feature>
<gene>
    <name evidence="3" type="ORF">THAOC_04878</name>
</gene>
<protein>
    <recommendedName>
        <fullName evidence="2">Spore protein YkvP/CgeB glycosyl transferase-like domain-containing protein</fullName>
    </recommendedName>
</protein>
<keyword evidence="1" id="KW-0175">Coiled coil</keyword>
<feature type="coiled-coil region" evidence="1">
    <location>
        <begin position="25"/>
        <end position="52"/>
    </location>
</feature>